<evidence type="ECO:0000256" key="1">
    <source>
        <dbReference type="SAM" id="MobiDB-lite"/>
    </source>
</evidence>
<feature type="signal peptide" evidence="2">
    <location>
        <begin position="1"/>
        <end position="20"/>
    </location>
</feature>
<gene>
    <name evidence="3" type="ORF">A4U43_C07F31530</name>
</gene>
<proteinExistence type="predicted"/>
<evidence type="ECO:0000256" key="2">
    <source>
        <dbReference type="SAM" id="SignalP"/>
    </source>
</evidence>
<name>A0A5P1EG99_ASPOF</name>
<reference evidence="4" key="1">
    <citation type="journal article" date="2017" name="Nat. Commun.">
        <title>The asparagus genome sheds light on the origin and evolution of a young Y chromosome.</title>
        <authorList>
            <person name="Harkess A."/>
            <person name="Zhou J."/>
            <person name="Xu C."/>
            <person name="Bowers J.E."/>
            <person name="Van der Hulst R."/>
            <person name="Ayyampalayam S."/>
            <person name="Mercati F."/>
            <person name="Riccardi P."/>
            <person name="McKain M.R."/>
            <person name="Kakrana A."/>
            <person name="Tang H."/>
            <person name="Ray J."/>
            <person name="Groenendijk J."/>
            <person name="Arikit S."/>
            <person name="Mathioni S.M."/>
            <person name="Nakano M."/>
            <person name="Shan H."/>
            <person name="Telgmann-Rauber A."/>
            <person name="Kanno A."/>
            <person name="Yue Z."/>
            <person name="Chen H."/>
            <person name="Li W."/>
            <person name="Chen Y."/>
            <person name="Xu X."/>
            <person name="Zhang Y."/>
            <person name="Luo S."/>
            <person name="Chen H."/>
            <person name="Gao J."/>
            <person name="Mao Z."/>
            <person name="Pires J.C."/>
            <person name="Luo M."/>
            <person name="Kudrna D."/>
            <person name="Wing R.A."/>
            <person name="Meyers B.C."/>
            <person name="Yi K."/>
            <person name="Kong H."/>
            <person name="Lavrijsen P."/>
            <person name="Sunseri F."/>
            <person name="Falavigna A."/>
            <person name="Ye Y."/>
            <person name="Leebens-Mack J.H."/>
            <person name="Chen G."/>
        </authorList>
    </citation>
    <scope>NUCLEOTIDE SEQUENCE [LARGE SCALE GENOMIC DNA]</scope>
    <source>
        <strain evidence="4">cv. DH0086</strain>
    </source>
</reference>
<evidence type="ECO:0000313" key="3">
    <source>
        <dbReference type="EMBL" id="ONK64925.1"/>
    </source>
</evidence>
<organism evidence="3 4">
    <name type="scientific">Asparagus officinalis</name>
    <name type="common">Garden asparagus</name>
    <dbReference type="NCBI Taxonomy" id="4686"/>
    <lineage>
        <taxon>Eukaryota</taxon>
        <taxon>Viridiplantae</taxon>
        <taxon>Streptophyta</taxon>
        <taxon>Embryophyta</taxon>
        <taxon>Tracheophyta</taxon>
        <taxon>Spermatophyta</taxon>
        <taxon>Magnoliopsida</taxon>
        <taxon>Liliopsida</taxon>
        <taxon>Asparagales</taxon>
        <taxon>Asparagaceae</taxon>
        <taxon>Asparagoideae</taxon>
        <taxon>Asparagus</taxon>
    </lineage>
</organism>
<evidence type="ECO:0000313" key="4">
    <source>
        <dbReference type="Proteomes" id="UP000243459"/>
    </source>
</evidence>
<dbReference type="Proteomes" id="UP000243459">
    <property type="component" value="Chromosome 7"/>
</dbReference>
<dbReference type="EMBL" id="CM007387">
    <property type="protein sequence ID" value="ONK64925.1"/>
    <property type="molecule type" value="Genomic_DNA"/>
</dbReference>
<keyword evidence="4" id="KW-1185">Reference proteome</keyword>
<accession>A0A5P1EG99</accession>
<feature type="compositionally biased region" description="Basic and acidic residues" evidence="1">
    <location>
        <begin position="37"/>
        <end position="50"/>
    </location>
</feature>
<sequence>MSPMWSYLLNICTILLHTLGEHTPTSNTGNFGYQSHFGDKTDKGLEEPRGSVFSDDRCTFANASLDQSSEGWLANCLSNIDTHRSSGEMSSFMNDSFISNEQV</sequence>
<protein>
    <submittedName>
        <fullName evidence="3">Uncharacterized protein</fullName>
    </submittedName>
</protein>
<dbReference type="Gramene" id="ONK64925">
    <property type="protein sequence ID" value="ONK64925"/>
    <property type="gene ID" value="A4U43_C07F31530"/>
</dbReference>
<keyword evidence="2" id="KW-0732">Signal</keyword>
<feature type="chain" id="PRO_5024273231" evidence="2">
    <location>
        <begin position="21"/>
        <end position="103"/>
    </location>
</feature>
<dbReference type="AlphaFoldDB" id="A0A5P1EG99"/>
<feature type="region of interest" description="Disordered" evidence="1">
    <location>
        <begin position="30"/>
        <end position="50"/>
    </location>
</feature>